<comment type="catalytic activity">
    <reaction evidence="1 7">
        <text>an N-acyl-D-glucosamine 6-phosphate = an N-acyl-D-mannosamine 6-phosphate</text>
        <dbReference type="Rhea" id="RHEA:23932"/>
        <dbReference type="ChEBI" id="CHEBI:57599"/>
        <dbReference type="ChEBI" id="CHEBI:57666"/>
        <dbReference type="EC" id="5.1.3.9"/>
    </reaction>
</comment>
<dbReference type="PANTHER" id="PTHR36204:SF1">
    <property type="entry name" value="N-ACETYLMANNOSAMINE-6-PHOSPHATE 2-EPIMERASE-RELATED"/>
    <property type="match status" value="1"/>
</dbReference>
<dbReference type="GO" id="GO:0047465">
    <property type="term" value="F:N-acylglucosamine-6-phosphate 2-epimerase activity"/>
    <property type="evidence" value="ECO:0007669"/>
    <property type="project" value="UniProtKB-EC"/>
</dbReference>
<dbReference type="InterPro" id="IPR011060">
    <property type="entry name" value="RibuloseP-bd_barrel"/>
</dbReference>
<dbReference type="SUPFAM" id="SSF51366">
    <property type="entry name" value="Ribulose-phoshate binding barrel"/>
    <property type="match status" value="1"/>
</dbReference>
<dbReference type="HAMAP" id="MF_01235">
    <property type="entry name" value="ManNAc6P_epimer"/>
    <property type="match status" value="1"/>
</dbReference>
<dbReference type="EMBL" id="DSMG01000116">
    <property type="protein sequence ID" value="HDX32076.1"/>
    <property type="molecule type" value="Genomic_DNA"/>
</dbReference>
<name>A0A7C1FHQ7_9CHLR</name>
<evidence type="ECO:0000256" key="1">
    <source>
        <dbReference type="ARBA" id="ARBA00000056"/>
    </source>
</evidence>
<sequence length="235" mass="24567">MNPQQRADAFLRRVKGRLIVSCQALPHEPLYGADIMARMALAAAQGGAAAIRANTPADIRAIRAIVSLPIIGLYKAELPGFEVYITPTLAHACEIAEAGADVIAIDATARPRPEFADLASFIAAIHQATGLPVLADISTLEEGIAAEAAGADFVATTLSGYTPYSPQQDGPDIELVGALSHALTTPVIAEGRYHTPEQVTAALKAGAVSVVVGGAITRPQEITQRFVKAIEKIQN</sequence>
<protein>
    <recommendedName>
        <fullName evidence="7">Putative N-acetylmannosamine-6-phosphate 2-epimerase</fullName>
        <ecNumber evidence="7">5.1.3.9</ecNumber>
    </recommendedName>
    <alternativeName>
        <fullName evidence="7">ManNAc-6-P epimerase</fullName>
    </alternativeName>
</protein>
<dbReference type="FunFam" id="3.20.20.70:FF:000035">
    <property type="entry name" value="Putative N-acetylmannosamine-6-phosphate 2-epimerase"/>
    <property type="match status" value="1"/>
</dbReference>
<keyword evidence="6 7" id="KW-0119">Carbohydrate metabolism</keyword>
<dbReference type="PANTHER" id="PTHR36204">
    <property type="entry name" value="N-ACETYLMANNOSAMINE-6-PHOSPHATE 2-EPIMERASE-RELATED"/>
    <property type="match status" value="1"/>
</dbReference>
<reference evidence="8" key="1">
    <citation type="journal article" date="2020" name="mSystems">
        <title>Genome- and Community-Level Interaction Insights into Carbon Utilization and Element Cycling Functions of Hydrothermarchaeota in Hydrothermal Sediment.</title>
        <authorList>
            <person name="Zhou Z."/>
            <person name="Liu Y."/>
            <person name="Xu W."/>
            <person name="Pan J."/>
            <person name="Luo Z.H."/>
            <person name="Li M."/>
        </authorList>
    </citation>
    <scope>NUCLEOTIDE SEQUENCE [LARGE SCALE GENOMIC DNA]</scope>
    <source>
        <strain evidence="8">SpSt-289</strain>
    </source>
</reference>
<comment type="caution">
    <text evidence="8">The sequence shown here is derived from an EMBL/GenBank/DDBJ whole genome shotgun (WGS) entry which is preliminary data.</text>
</comment>
<dbReference type="EC" id="5.1.3.9" evidence="7"/>
<dbReference type="NCBIfam" id="NF002231">
    <property type="entry name" value="PRK01130.1"/>
    <property type="match status" value="1"/>
</dbReference>
<evidence type="ECO:0000256" key="3">
    <source>
        <dbReference type="ARBA" id="ARBA00005081"/>
    </source>
</evidence>
<dbReference type="GO" id="GO:0006053">
    <property type="term" value="P:N-acetylmannosamine catabolic process"/>
    <property type="evidence" value="ECO:0007669"/>
    <property type="project" value="TreeGrafter"/>
</dbReference>
<proteinExistence type="inferred from homology"/>
<dbReference type="CDD" id="cd04729">
    <property type="entry name" value="NanE"/>
    <property type="match status" value="1"/>
</dbReference>
<dbReference type="Pfam" id="PF04131">
    <property type="entry name" value="NanE"/>
    <property type="match status" value="1"/>
</dbReference>
<evidence type="ECO:0000256" key="6">
    <source>
        <dbReference type="ARBA" id="ARBA00023277"/>
    </source>
</evidence>
<comment type="pathway">
    <text evidence="3 7">Amino-sugar metabolism; N-acetylneuraminate degradation; D-fructose 6-phosphate from N-acetylneuraminate: step 3/5.</text>
</comment>
<dbReference type="InterPro" id="IPR007260">
    <property type="entry name" value="NanE"/>
</dbReference>
<evidence type="ECO:0000256" key="2">
    <source>
        <dbReference type="ARBA" id="ARBA00002147"/>
    </source>
</evidence>
<dbReference type="InterPro" id="IPR013785">
    <property type="entry name" value="Aldolase_TIM"/>
</dbReference>
<organism evidence="8">
    <name type="scientific">Caldilinea aerophila</name>
    <dbReference type="NCBI Taxonomy" id="133453"/>
    <lineage>
        <taxon>Bacteria</taxon>
        <taxon>Bacillati</taxon>
        <taxon>Chloroflexota</taxon>
        <taxon>Caldilineae</taxon>
        <taxon>Caldilineales</taxon>
        <taxon>Caldilineaceae</taxon>
        <taxon>Caldilinea</taxon>
    </lineage>
</organism>
<evidence type="ECO:0000256" key="7">
    <source>
        <dbReference type="HAMAP-Rule" id="MF_01235"/>
    </source>
</evidence>
<evidence type="ECO:0000256" key="5">
    <source>
        <dbReference type="ARBA" id="ARBA00023235"/>
    </source>
</evidence>
<dbReference type="Gene3D" id="3.20.20.70">
    <property type="entry name" value="Aldolase class I"/>
    <property type="match status" value="1"/>
</dbReference>
<dbReference type="GO" id="GO:0019262">
    <property type="term" value="P:N-acetylneuraminate catabolic process"/>
    <property type="evidence" value="ECO:0007669"/>
    <property type="project" value="UniProtKB-UniRule"/>
</dbReference>
<gene>
    <name evidence="7" type="primary">nanE</name>
    <name evidence="8" type="ORF">ENQ20_11390</name>
</gene>
<keyword evidence="5 7" id="KW-0413">Isomerase</keyword>
<dbReference type="GO" id="GO:0005829">
    <property type="term" value="C:cytosol"/>
    <property type="evidence" value="ECO:0007669"/>
    <property type="project" value="TreeGrafter"/>
</dbReference>
<dbReference type="UniPathway" id="UPA00629">
    <property type="reaction ID" value="UER00682"/>
</dbReference>
<dbReference type="GO" id="GO:0005975">
    <property type="term" value="P:carbohydrate metabolic process"/>
    <property type="evidence" value="ECO:0007669"/>
    <property type="project" value="UniProtKB-UniRule"/>
</dbReference>
<comment type="similarity">
    <text evidence="4 7">Belongs to the NanE family.</text>
</comment>
<comment type="function">
    <text evidence="2 7">Converts N-acetylmannosamine-6-phosphate (ManNAc-6-P) to N-acetylglucosamine-6-phosphate (GlcNAc-6-P).</text>
</comment>
<dbReference type="AlphaFoldDB" id="A0A7C1FHQ7"/>
<accession>A0A7C1FHQ7</accession>
<evidence type="ECO:0000313" key="8">
    <source>
        <dbReference type="EMBL" id="HDX32076.1"/>
    </source>
</evidence>
<evidence type="ECO:0000256" key="4">
    <source>
        <dbReference type="ARBA" id="ARBA00007439"/>
    </source>
</evidence>